<reference evidence="6 7" key="1">
    <citation type="journal article" date="2013" name="Nat. Genet.">
        <title>The genome of the hydatid tapeworm Echinococcus granulosus.</title>
        <authorList>
            <person name="Zheng H."/>
            <person name="Zhang W."/>
            <person name="Zhang L."/>
            <person name="Zhang Z."/>
            <person name="Li J."/>
            <person name="Lu G."/>
            <person name="Zhu Y."/>
            <person name="Wang Y."/>
            <person name="Huang Y."/>
            <person name="Liu J."/>
            <person name="Kang H."/>
            <person name="Chen J."/>
            <person name="Wang L."/>
            <person name="Chen A."/>
            <person name="Yu S."/>
            <person name="Gao Z."/>
            <person name="Jin L."/>
            <person name="Gu W."/>
            <person name="Wang Z."/>
            <person name="Zhao L."/>
            <person name="Shi B."/>
            <person name="Wen H."/>
            <person name="Lin R."/>
            <person name="Jones M.K."/>
            <person name="Brejova B."/>
            <person name="Vinar T."/>
            <person name="Zhao G."/>
            <person name="McManus D.P."/>
            <person name="Chen Z."/>
            <person name="Zhou Y."/>
            <person name="Wang S."/>
        </authorList>
    </citation>
    <scope>NUCLEOTIDE SEQUENCE [LARGE SCALE GENOMIC DNA]</scope>
</reference>
<sequence length="693" mass="76024">MRVFRSGCGRLQASRFLFAAFSAFLPQKMQNFSHTIWMGDLEPFMDETFIRQAFEFHDEKVVSVKIIRNKATGQTLGYGFVEFLDGIAARDAMLKLNGKPIPGIPTRRFKLNHASYGKDSSAGEFSLFVGELTEDVDDLILFNAFKKYPSCRSAKVVMNNGKSRGYGFVRFASEADQDRALIEMQNYSGLGYKPIRVSLAIPKRYTADGQLIQAAKDEQAAAASSSSLLPSGMPDPFTAAVAAAVSGSSQAQAEYYQAYQQYYQQYYAAHFAHYSYAGGGAGGGVGGEGAGEQSIAAAAATLASSYDGVFAAAAAAANGAEDPLYEHTPEPSSLSAAYDRPRHVQDIDECFSFLEASRWDFTNPDLPLLISSSLSVLKMDSDTTLPATDDFGSRFLEMDEYDDDNYEVLSDDSPESTTRSILVKRRKKRPAPLKKVSLKRQVITTRKSRPVRQSRRPPARVTDAYTNSSDSDSESIVVPTLVPASRSRTRLGYQSSQSSLWTLEDIMVSSEKATDQNAITTTTALTPEQLEIRQRRIERRRESAKNKAEKEMQDTVERLLRVNTEYAGGSGNGGGSRGRSRRVALTAEAAADSEDSEGEKKKKKRNALHPSLPLDPPLGSVRFISSLRLQPHCLIALPAGQGEVGENHLLLRSQLAPPPPKLRLCEQCHAAPRRYACARTGRSLCSLECFKAC</sequence>
<evidence type="ECO:0000313" key="7">
    <source>
        <dbReference type="Proteomes" id="UP000019149"/>
    </source>
</evidence>
<dbReference type="InterPro" id="IPR035979">
    <property type="entry name" value="RBD_domain_sf"/>
</dbReference>
<comment type="similarity">
    <text evidence="1">Belongs to the RRM TRSPAP family.</text>
</comment>
<dbReference type="PROSITE" id="PS50102">
    <property type="entry name" value="RRM"/>
    <property type="match status" value="2"/>
</dbReference>
<dbReference type="InterPro" id="IPR012677">
    <property type="entry name" value="Nucleotide-bd_a/b_plait_sf"/>
</dbReference>
<dbReference type="GeneID" id="36343835"/>
<dbReference type="OrthoDB" id="446113at2759"/>
<dbReference type="RefSeq" id="XP_024348240.1">
    <property type="nucleotide sequence ID" value="XM_024497369.1"/>
</dbReference>
<dbReference type="InterPro" id="IPR040434">
    <property type="entry name" value="TSAP1"/>
</dbReference>
<feature type="region of interest" description="Disordered" evidence="4">
    <location>
        <begin position="405"/>
        <end position="473"/>
    </location>
</feature>
<evidence type="ECO:0000256" key="4">
    <source>
        <dbReference type="SAM" id="MobiDB-lite"/>
    </source>
</evidence>
<evidence type="ECO:0000256" key="3">
    <source>
        <dbReference type="PROSITE-ProRule" id="PRU00176"/>
    </source>
</evidence>
<dbReference type="STRING" id="6210.W6UUH9"/>
<evidence type="ECO:0000259" key="5">
    <source>
        <dbReference type="PROSITE" id="PS50102"/>
    </source>
</evidence>
<dbReference type="SUPFAM" id="SSF54928">
    <property type="entry name" value="RNA-binding domain, RBD"/>
    <property type="match status" value="1"/>
</dbReference>
<evidence type="ECO:0000313" key="6">
    <source>
        <dbReference type="EMBL" id="EUB57044.1"/>
    </source>
</evidence>
<keyword evidence="7" id="KW-1185">Reference proteome</keyword>
<name>W6UUH9_ECHGR</name>
<gene>
    <name evidence="6" type="ORF">EGR_08120</name>
</gene>
<dbReference type="InterPro" id="IPR000504">
    <property type="entry name" value="RRM_dom"/>
</dbReference>
<protein>
    <recommendedName>
        <fullName evidence="2">tRNA selenocysteine-associated protein 1</fullName>
    </recommendedName>
</protein>
<feature type="domain" description="RRM" evidence="5">
    <location>
        <begin position="125"/>
        <end position="202"/>
    </location>
</feature>
<dbReference type="SMART" id="SM00360">
    <property type="entry name" value="RRM"/>
    <property type="match status" value="2"/>
</dbReference>
<dbReference type="GO" id="GO:0003723">
    <property type="term" value="F:RNA binding"/>
    <property type="evidence" value="ECO:0007669"/>
    <property type="project" value="UniProtKB-UniRule"/>
</dbReference>
<dbReference type="Pfam" id="PF04438">
    <property type="entry name" value="zf-HIT"/>
    <property type="match status" value="1"/>
</dbReference>
<dbReference type="KEGG" id="egl:EGR_08120"/>
<proteinExistence type="inferred from homology"/>
<feature type="region of interest" description="Disordered" evidence="4">
    <location>
        <begin position="563"/>
        <end position="615"/>
    </location>
</feature>
<accession>W6UUH9</accession>
<feature type="compositionally biased region" description="Gly residues" evidence="4">
    <location>
        <begin position="568"/>
        <end position="577"/>
    </location>
</feature>
<dbReference type="Proteomes" id="UP000019149">
    <property type="component" value="Unassembled WGS sequence"/>
</dbReference>
<dbReference type="InterPro" id="IPR007529">
    <property type="entry name" value="Znf_HIT"/>
</dbReference>
<evidence type="ECO:0000256" key="2">
    <source>
        <dbReference type="ARBA" id="ARBA00033477"/>
    </source>
</evidence>
<dbReference type="SMART" id="SM01406">
    <property type="entry name" value="PAPA-1"/>
    <property type="match status" value="1"/>
</dbReference>
<dbReference type="PANTHER" id="PTHR37457:SF3">
    <property type="entry name" value="TRNA SELENOCYSTEINE-ASSOCIATED PROTEIN 1"/>
    <property type="match status" value="1"/>
</dbReference>
<dbReference type="GO" id="GO:0031011">
    <property type="term" value="C:Ino80 complex"/>
    <property type="evidence" value="ECO:0007669"/>
    <property type="project" value="InterPro"/>
</dbReference>
<feature type="compositionally biased region" description="Basic residues" evidence="4">
    <location>
        <begin position="446"/>
        <end position="458"/>
    </location>
</feature>
<dbReference type="InterPro" id="IPR006880">
    <property type="entry name" value="INO80B_C"/>
</dbReference>
<dbReference type="AlphaFoldDB" id="W6UUH9"/>
<dbReference type="CTD" id="36343835"/>
<dbReference type="Gene3D" id="3.30.70.330">
    <property type="match status" value="2"/>
</dbReference>
<organism evidence="6 7">
    <name type="scientific">Echinococcus granulosus</name>
    <name type="common">Hydatid tapeworm</name>
    <dbReference type="NCBI Taxonomy" id="6210"/>
    <lineage>
        <taxon>Eukaryota</taxon>
        <taxon>Metazoa</taxon>
        <taxon>Spiralia</taxon>
        <taxon>Lophotrochozoa</taxon>
        <taxon>Platyhelminthes</taxon>
        <taxon>Cestoda</taxon>
        <taxon>Eucestoda</taxon>
        <taxon>Cyclophyllidea</taxon>
        <taxon>Taeniidae</taxon>
        <taxon>Echinococcus</taxon>
        <taxon>Echinococcus granulosus group</taxon>
    </lineage>
</organism>
<keyword evidence="3" id="KW-0694">RNA-binding</keyword>
<dbReference type="EMBL" id="APAU02000096">
    <property type="protein sequence ID" value="EUB57044.1"/>
    <property type="molecule type" value="Genomic_DNA"/>
</dbReference>
<comment type="caution">
    <text evidence="6">The sequence shown here is derived from an EMBL/GenBank/DDBJ whole genome shotgun (WGS) entry which is preliminary data.</text>
</comment>
<feature type="compositionally biased region" description="Basic residues" evidence="4">
    <location>
        <begin position="422"/>
        <end position="438"/>
    </location>
</feature>
<feature type="compositionally biased region" description="Acidic residues" evidence="4">
    <location>
        <begin position="405"/>
        <end position="414"/>
    </location>
</feature>
<dbReference type="FunFam" id="3.30.70.330:FF:000159">
    <property type="entry name" value="tRNA selenocysteine 1-associated protein 1"/>
    <property type="match status" value="1"/>
</dbReference>
<feature type="domain" description="RRM" evidence="5">
    <location>
        <begin position="34"/>
        <end position="116"/>
    </location>
</feature>
<dbReference type="Pfam" id="PF00076">
    <property type="entry name" value="RRM_1"/>
    <property type="match status" value="2"/>
</dbReference>
<dbReference type="OMA" id="FRPCREW"/>
<dbReference type="PANTHER" id="PTHR37457">
    <property type="entry name" value="TRNA SELENOCYSTEINE 1-ASSOCIATED PROTEIN 1-RELATED"/>
    <property type="match status" value="1"/>
</dbReference>
<evidence type="ECO:0000256" key="1">
    <source>
        <dbReference type="ARBA" id="ARBA00008920"/>
    </source>
</evidence>